<proteinExistence type="predicted"/>
<accession>A0A127VCW9</accession>
<dbReference type="Proteomes" id="UP000071561">
    <property type="component" value="Chromosome"/>
</dbReference>
<gene>
    <name evidence="2" type="ORF">AY601_2171</name>
</gene>
<feature type="transmembrane region" description="Helical" evidence="1">
    <location>
        <begin position="9"/>
        <end position="28"/>
    </location>
</feature>
<dbReference type="KEGG" id="pcm:AY601_2171"/>
<reference evidence="2 3" key="1">
    <citation type="submission" date="2016-03" db="EMBL/GenBank/DDBJ databases">
        <title>Complete genome sequence of Pedobacter cryoconitis PAMC 27485.</title>
        <authorList>
            <person name="Lee J."/>
            <person name="Kim O.-S."/>
        </authorList>
    </citation>
    <scope>NUCLEOTIDE SEQUENCE [LARGE SCALE GENOMIC DNA]</scope>
    <source>
        <strain evidence="2 3">PAMC 27485</strain>
    </source>
</reference>
<evidence type="ECO:0000256" key="1">
    <source>
        <dbReference type="SAM" id="Phobius"/>
    </source>
</evidence>
<organism evidence="2 3">
    <name type="scientific">Pedobacter cryoconitis</name>
    <dbReference type="NCBI Taxonomy" id="188932"/>
    <lineage>
        <taxon>Bacteria</taxon>
        <taxon>Pseudomonadati</taxon>
        <taxon>Bacteroidota</taxon>
        <taxon>Sphingobacteriia</taxon>
        <taxon>Sphingobacteriales</taxon>
        <taxon>Sphingobacteriaceae</taxon>
        <taxon>Pedobacter</taxon>
    </lineage>
</organism>
<keyword evidence="1" id="KW-0812">Transmembrane</keyword>
<feature type="transmembrane region" description="Helical" evidence="1">
    <location>
        <begin position="34"/>
        <end position="51"/>
    </location>
</feature>
<evidence type="ECO:0000313" key="2">
    <source>
        <dbReference type="EMBL" id="AMP99071.1"/>
    </source>
</evidence>
<feature type="transmembrane region" description="Helical" evidence="1">
    <location>
        <begin position="131"/>
        <end position="153"/>
    </location>
</feature>
<feature type="transmembrane region" description="Helical" evidence="1">
    <location>
        <begin position="63"/>
        <end position="82"/>
    </location>
</feature>
<dbReference type="AlphaFoldDB" id="A0A127VCW9"/>
<evidence type="ECO:0000313" key="3">
    <source>
        <dbReference type="Proteomes" id="UP000071561"/>
    </source>
</evidence>
<feature type="transmembrane region" description="Helical" evidence="1">
    <location>
        <begin position="187"/>
        <end position="208"/>
    </location>
</feature>
<feature type="transmembrane region" description="Helical" evidence="1">
    <location>
        <begin position="102"/>
        <end position="124"/>
    </location>
</feature>
<dbReference type="PATRIC" id="fig|188932.3.peg.2274"/>
<protein>
    <submittedName>
        <fullName evidence="2">Putative membrane protein</fullName>
    </submittedName>
</protein>
<dbReference type="EMBL" id="CP014504">
    <property type="protein sequence ID" value="AMP99071.1"/>
    <property type="molecule type" value="Genomic_DNA"/>
</dbReference>
<keyword evidence="3" id="KW-1185">Reference proteome</keyword>
<keyword evidence="1" id="KW-0472">Membrane</keyword>
<name>A0A127VCW9_9SPHI</name>
<keyword evidence="1" id="KW-1133">Transmembrane helix</keyword>
<dbReference type="RefSeq" id="WP_068400458.1">
    <property type="nucleotide sequence ID" value="NZ_CP014504.1"/>
</dbReference>
<dbReference type="OrthoDB" id="339302at2"/>
<sequence length="229" mass="26119">METSKKTRVLNLIPVIAFCVIAPTAGYLKIGLPPVIIVGSSAIIGFFFWYFTYLKKPADPRIILPLFVFTVALLQIHIIEEYQSGFGPAMSRLFDIPWSEKSFLMVFALVGPTIYTLTSLGLYYRIPIAGFIAWFIFIGPGVMEFTHFIFPLIEPKLDPENFHAITRTINGTRIADMPNYYVKTTGHYYFAGMYTAILPMIPGIYAIYRLTRKIQVGNKWMKQKEPCSF</sequence>